<comment type="subcellular location">
    <subcellularLocation>
        <location evidence="1">Mitochondrion membrane</location>
    </subcellularLocation>
</comment>
<protein>
    <recommendedName>
        <fullName evidence="8">HIG1 domain-containing protein</fullName>
    </recommendedName>
</protein>
<keyword evidence="5 7" id="KW-0472">Membrane</keyword>
<proteinExistence type="predicted"/>
<keyword evidence="10" id="KW-1185">Reference proteome</keyword>
<dbReference type="GO" id="GO:0097250">
    <property type="term" value="P:mitochondrial respirasome assembly"/>
    <property type="evidence" value="ECO:0007669"/>
    <property type="project" value="TreeGrafter"/>
</dbReference>
<evidence type="ECO:0000256" key="4">
    <source>
        <dbReference type="ARBA" id="ARBA00023128"/>
    </source>
</evidence>
<evidence type="ECO:0000313" key="9">
    <source>
        <dbReference type="EMBL" id="KLO07835.1"/>
    </source>
</evidence>
<keyword evidence="4" id="KW-0496">Mitochondrion</keyword>
<feature type="region of interest" description="Disordered" evidence="6">
    <location>
        <begin position="106"/>
        <end position="173"/>
    </location>
</feature>
<feature type="compositionally biased region" description="Low complexity" evidence="6">
    <location>
        <begin position="158"/>
        <end position="173"/>
    </location>
</feature>
<organism evidence="9 10">
    <name type="scientific">Schizopora paradoxa</name>
    <dbReference type="NCBI Taxonomy" id="27342"/>
    <lineage>
        <taxon>Eukaryota</taxon>
        <taxon>Fungi</taxon>
        <taxon>Dikarya</taxon>
        <taxon>Basidiomycota</taxon>
        <taxon>Agaricomycotina</taxon>
        <taxon>Agaricomycetes</taxon>
        <taxon>Hymenochaetales</taxon>
        <taxon>Schizoporaceae</taxon>
        <taxon>Schizopora</taxon>
    </lineage>
</organism>
<evidence type="ECO:0000256" key="6">
    <source>
        <dbReference type="SAM" id="MobiDB-lite"/>
    </source>
</evidence>
<dbReference type="PROSITE" id="PS51503">
    <property type="entry name" value="HIG1"/>
    <property type="match status" value="1"/>
</dbReference>
<dbReference type="GO" id="GO:0031966">
    <property type="term" value="C:mitochondrial membrane"/>
    <property type="evidence" value="ECO:0007669"/>
    <property type="project" value="UniProtKB-SubCell"/>
</dbReference>
<feature type="domain" description="HIG1" evidence="8">
    <location>
        <begin position="1"/>
        <end position="87"/>
    </location>
</feature>
<dbReference type="InterPro" id="IPR007667">
    <property type="entry name" value="Hypoxia_induced_domain"/>
</dbReference>
<dbReference type="InParanoid" id="A0A0H2R7N0"/>
<evidence type="ECO:0000256" key="1">
    <source>
        <dbReference type="ARBA" id="ARBA00004325"/>
    </source>
</evidence>
<dbReference type="Gene3D" id="6.10.140.1320">
    <property type="match status" value="1"/>
</dbReference>
<sequence>MSDDLYEGPSRTDKIIAQLKKHPLVPGGMIATCGALGMAFRRLHQRDSTGYQRWLRARVLAQGLTVVAIVFAGVQEFGTGAFMGSAKTGTQAVPSLPPMSPSEKVAFEKRMKEAEEAHDAETRILDQGKPSSSLRADFTPTEPPSKADRDVASPLTQPSPSSSSRFSWLRLWK</sequence>
<gene>
    <name evidence="9" type="ORF">SCHPADRAFT_909119</name>
</gene>
<dbReference type="PANTHER" id="PTHR12297:SF3">
    <property type="entry name" value="HIG1 DOMAIN FAMILY MEMBER 1A"/>
    <property type="match status" value="1"/>
</dbReference>
<dbReference type="Proteomes" id="UP000053477">
    <property type="component" value="Unassembled WGS sequence"/>
</dbReference>
<feature type="compositionally biased region" description="Basic and acidic residues" evidence="6">
    <location>
        <begin position="106"/>
        <end position="126"/>
    </location>
</feature>
<keyword evidence="2 7" id="KW-0812">Transmembrane</keyword>
<evidence type="ECO:0000256" key="3">
    <source>
        <dbReference type="ARBA" id="ARBA00022989"/>
    </source>
</evidence>
<dbReference type="InterPro" id="IPR050355">
    <property type="entry name" value="RCF1"/>
</dbReference>
<dbReference type="STRING" id="27342.A0A0H2R7N0"/>
<feature type="transmembrane region" description="Helical" evidence="7">
    <location>
        <begin position="24"/>
        <end position="43"/>
    </location>
</feature>
<evidence type="ECO:0000256" key="2">
    <source>
        <dbReference type="ARBA" id="ARBA00022692"/>
    </source>
</evidence>
<keyword evidence="3 7" id="KW-1133">Transmembrane helix</keyword>
<dbReference type="AlphaFoldDB" id="A0A0H2R7N0"/>
<dbReference type="PANTHER" id="PTHR12297">
    <property type="entry name" value="HYPOXIA-INDUCBILE GENE 1 HIG1 -RELATED"/>
    <property type="match status" value="1"/>
</dbReference>
<evidence type="ECO:0000256" key="7">
    <source>
        <dbReference type="SAM" id="Phobius"/>
    </source>
</evidence>
<dbReference type="OrthoDB" id="6604018at2759"/>
<evidence type="ECO:0000256" key="5">
    <source>
        <dbReference type="ARBA" id="ARBA00023136"/>
    </source>
</evidence>
<accession>A0A0H2R7N0</accession>
<feature type="transmembrane region" description="Helical" evidence="7">
    <location>
        <begin position="55"/>
        <end position="74"/>
    </location>
</feature>
<dbReference type="Pfam" id="PF04588">
    <property type="entry name" value="HIG_1_N"/>
    <property type="match status" value="1"/>
</dbReference>
<evidence type="ECO:0000259" key="8">
    <source>
        <dbReference type="PROSITE" id="PS51503"/>
    </source>
</evidence>
<evidence type="ECO:0000313" key="10">
    <source>
        <dbReference type="Proteomes" id="UP000053477"/>
    </source>
</evidence>
<reference evidence="9 10" key="1">
    <citation type="submission" date="2015-04" db="EMBL/GenBank/DDBJ databases">
        <title>Complete genome sequence of Schizopora paradoxa KUC8140, a cosmopolitan wood degrader in East Asia.</title>
        <authorList>
            <consortium name="DOE Joint Genome Institute"/>
            <person name="Min B."/>
            <person name="Park H."/>
            <person name="Jang Y."/>
            <person name="Kim J.-J."/>
            <person name="Kim K.H."/>
            <person name="Pangilinan J."/>
            <person name="Lipzen A."/>
            <person name="Riley R."/>
            <person name="Grigoriev I.V."/>
            <person name="Spatafora J.W."/>
            <person name="Choi I.-G."/>
        </authorList>
    </citation>
    <scope>NUCLEOTIDE SEQUENCE [LARGE SCALE GENOMIC DNA]</scope>
    <source>
        <strain evidence="9 10">KUC8140</strain>
    </source>
</reference>
<name>A0A0H2R7N0_9AGAM</name>
<dbReference type="EMBL" id="KQ086118">
    <property type="protein sequence ID" value="KLO07835.1"/>
    <property type="molecule type" value="Genomic_DNA"/>
</dbReference>